<keyword evidence="4" id="KW-0833">Ubl conjugation pathway</keyword>
<evidence type="ECO:0000256" key="6">
    <source>
        <dbReference type="PROSITE-ProRule" id="PRU00221"/>
    </source>
</evidence>
<dbReference type="EMBL" id="OX465079">
    <property type="protein sequence ID" value="CAI9277103.1"/>
    <property type="molecule type" value="Genomic_DNA"/>
</dbReference>
<dbReference type="InterPro" id="IPR020472">
    <property type="entry name" value="WD40_PAC1"/>
</dbReference>
<evidence type="ECO:0000313" key="7">
    <source>
        <dbReference type="EMBL" id="CAI9277103.1"/>
    </source>
</evidence>
<dbReference type="InterPro" id="IPR001680">
    <property type="entry name" value="WD40_rpt"/>
</dbReference>
<reference evidence="7" key="1">
    <citation type="submission" date="2023-04" db="EMBL/GenBank/DDBJ databases">
        <authorList>
            <person name="Vijverberg K."/>
            <person name="Xiong W."/>
            <person name="Schranz E."/>
        </authorList>
    </citation>
    <scope>NUCLEOTIDE SEQUENCE</scope>
</reference>
<dbReference type="PROSITE" id="PS00678">
    <property type="entry name" value="WD_REPEATS_1"/>
    <property type="match status" value="1"/>
</dbReference>
<accession>A0AA35YN39</accession>
<dbReference type="PROSITE" id="PS50294">
    <property type="entry name" value="WD_REPEATS_REGION"/>
    <property type="match status" value="3"/>
</dbReference>
<feature type="repeat" description="WD" evidence="6">
    <location>
        <begin position="355"/>
        <end position="397"/>
    </location>
</feature>
<dbReference type="GO" id="GO:0043161">
    <property type="term" value="P:proteasome-mediated ubiquitin-dependent protein catabolic process"/>
    <property type="evidence" value="ECO:0007669"/>
    <property type="project" value="TreeGrafter"/>
</dbReference>
<evidence type="ECO:0000256" key="2">
    <source>
        <dbReference type="ARBA" id="ARBA00022574"/>
    </source>
</evidence>
<dbReference type="Proteomes" id="UP001177003">
    <property type="component" value="Chromosome 3"/>
</dbReference>
<feature type="repeat" description="WD" evidence="6">
    <location>
        <begin position="146"/>
        <end position="188"/>
    </location>
</feature>
<evidence type="ECO:0000313" key="8">
    <source>
        <dbReference type="Proteomes" id="UP001177003"/>
    </source>
</evidence>
<dbReference type="PANTHER" id="PTHR22852">
    <property type="entry name" value="LETHAL 2 DENTICLELESS PROTEIN RETINOIC ACID-REGULATED NUCLEAR MATRIX-ASSOCIATED PROTEIN"/>
    <property type="match status" value="1"/>
</dbReference>
<evidence type="ECO:0000256" key="3">
    <source>
        <dbReference type="ARBA" id="ARBA00022737"/>
    </source>
</evidence>
<evidence type="ECO:0000256" key="1">
    <source>
        <dbReference type="ARBA" id="ARBA00004906"/>
    </source>
</evidence>
<dbReference type="AlphaFoldDB" id="A0AA35YN39"/>
<dbReference type="SMART" id="SM00320">
    <property type="entry name" value="WD40"/>
    <property type="match status" value="6"/>
</dbReference>
<dbReference type="InterPro" id="IPR019775">
    <property type="entry name" value="WD40_repeat_CS"/>
</dbReference>
<keyword evidence="8" id="KW-1185">Reference proteome</keyword>
<keyword evidence="3" id="KW-0677">Repeat</keyword>
<evidence type="ECO:0008006" key="9">
    <source>
        <dbReference type="Google" id="ProtNLM"/>
    </source>
</evidence>
<comment type="similarity">
    <text evidence="5">Belongs to the WD repeat cdt2 family.</text>
</comment>
<feature type="repeat" description="WD" evidence="6">
    <location>
        <begin position="104"/>
        <end position="145"/>
    </location>
</feature>
<name>A0AA35YN39_LACSI</name>
<protein>
    <recommendedName>
        <fullName evidence="9">Denticleless protein homolog</fullName>
    </recommendedName>
</protein>
<dbReference type="GO" id="GO:0005634">
    <property type="term" value="C:nucleus"/>
    <property type="evidence" value="ECO:0007669"/>
    <property type="project" value="TreeGrafter"/>
</dbReference>
<organism evidence="7 8">
    <name type="scientific">Lactuca saligna</name>
    <name type="common">Willowleaf lettuce</name>
    <dbReference type="NCBI Taxonomy" id="75948"/>
    <lineage>
        <taxon>Eukaryota</taxon>
        <taxon>Viridiplantae</taxon>
        <taxon>Streptophyta</taxon>
        <taxon>Embryophyta</taxon>
        <taxon>Tracheophyta</taxon>
        <taxon>Spermatophyta</taxon>
        <taxon>Magnoliopsida</taxon>
        <taxon>eudicotyledons</taxon>
        <taxon>Gunneridae</taxon>
        <taxon>Pentapetalae</taxon>
        <taxon>asterids</taxon>
        <taxon>campanulids</taxon>
        <taxon>Asterales</taxon>
        <taxon>Asteraceae</taxon>
        <taxon>Cichorioideae</taxon>
        <taxon>Cichorieae</taxon>
        <taxon>Lactucinae</taxon>
        <taxon>Lactuca</taxon>
    </lineage>
</organism>
<evidence type="ECO:0000256" key="5">
    <source>
        <dbReference type="ARBA" id="ARBA00038344"/>
    </source>
</evidence>
<dbReference type="PRINTS" id="PR00320">
    <property type="entry name" value="GPROTEINBRPT"/>
</dbReference>
<keyword evidence="2 6" id="KW-0853">WD repeat</keyword>
<dbReference type="Gene3D" id="2.130.10.10">
    <property type="entry name" value="YVTN repeat-like/Quinoprotein amine dehydrogenase"/>
    <property type="match status" value="2"/>
</dbReference>
<dbReference type="PANTHER" id="PTHR22852:SF0">
    <property type="entry name" value="DENTICLELESS PROTEIN HOMOLOG"/>
    <property type="match status" value="1"/>
</dbReference>
<dbReference type="InterPro" id="IPR036322">
    <property type="entry name" value="WD40_repeat_dom_sf"/>
</dbReference>
<proteinExistence type="inferred from homology"/>
<dbReference type="GO" id="GO:0030674">
    <property type="term" value="F:protein-macromolecule adaptor activity"/>
    <property type="evidence" value="ECO:0007669"/>
    <property type="project" value="TreeGrafter"/>
</dbReference>
<evidence type="ECO:0000256" key="4">
    <source>
        <dbReference type="ARBA" id="ARBA00022786"/>
    </source>
</evidence>
<gene>
    <name evidence="7" type="ORF">LSALG_LOCUS17046</name>
</gene>
<dbReference type="Pfam" id="PF00400">
    <property type="entry name" value="WD40"/>
    <property type="match status" value="4"/>
</dbReference>
<comment type="pathway">
    <text evidence="1">Protein modification; protein ubiquitination.</text>
</comment>
<sequence>MESSTCRPIFKDISSRELNGFRVRKRPRFADDSSQFSEIGAFEFVHDDSATPPMALSFCKTSRNAHIVAVTGEDGYVSLYNTRLNFPSSATHEANADKARVSEWLAHDNAIFDVCWIKEDTHLLTACGDHSIKLWDTQEQKCIGGLIGHTGSVKSISAHPVNEDIIVSGSRDGSFALWDLRNSKRRRSHFSTSPTDIVKGAHSPNLKTRGRHGKAAAISITSVLYLKDEVTIATAGAADSAIKFWDTRNLTSPFTQTSVHDRTKQKWVRSYGISSLSQDLNGVYISASCMDSRIYLLNVLRLEKGPIKTFKGCDISTFFVKSKLSPDAGHILSGSSDGNAYVWQVNNHTADPVMLKGHNGEVTAVDWCSSEIGKIATSADDSVVRLWNINNTCYSNTRSPSSIRKREFTIPKMKRRKLFEEEEKGSVTAPQPLLDPPLETSMAEIRTPESIKKQSSNLNLNSDSNLNLNLNLYIDETCEKSPDPSFGSPSSVLNPPPSLKRKTILDYFMAHSKLNNRGVCDVIRSALEGDCGFLGADLYEKKSYNL</sequence>
<dbReference type="PROSITE" id="PS50082">
    <property type="entry name" value="WD_REPEATS_2"/>
    <property type="match status" value="3"/>
</dbReference>
<dbReference type="SUPFAM" id="SSF50978">
    <property type="entry name" value="WD40 repeat-like"/>
    <property type="match status" value="1"/>
</dbReference>
<dbReference type="InterPro" id="IPR015943">
    <property type="entry name" value="WD40/YVTN_repeat-like_dom_sf"/>
</dbReference>
<dbReference type="InterPro" id="IPR051865">
    <property type="entry name" value="WD-repeat_CDT2_adapter"/>
</dbReference>